<protein>
    <submittedName>
        <fullName evidence="3">Arylesterase</fullName>
    </submittedName>
</protein>
<reference evidence="4" key="1">
    <citation type="journal article" date="2011" name="J. Bacteriol.">
        <title>Complete genome sequence of NBRC 3288, a unique cellulose-nonproducing strain of Gluconacetobacter xylinus isolated from vinegar.</title>
        <authorList>
            <person name="Ogino H."/>
            <person name="Azuma Y."/>
            <person name="Hosoyama A."/>
            <person name="Nakazawa H."/>
            <person name="Matsutani M."/>
            <person name="Hasegawa A."/>
            <person name="Otsuyama K."/>
            <person name="Matsushita K."/>
            <person name="Fujita N."/>
            <person name="Shirai M."/>
        </authorList>
    </citation>
    <scope>NUCLEOTIDE SEQUENCE [LARGE SCALE GENOMIC DNA]</scope>
    <source>
        <strain evidence="4">NBRC 3288 / BCRC 11682 / LMG 1693</strain>
    </source>
</reference>
<sequence length="331" mass="35338">MAPYDRVGSREKWSVLPMTTLGLVDGAQRDMVSSFPSFDPERESLEDFRRNLVTGITALLQSGPVGYGERTVPGPDGAPDVRVIMFRPTGITAAAPAILYVHGGGMIAGTPDMQAGMLERLAAATGTLIVSVDYRLAPETPFPGGLEDVYAALVWLHGHAGELGVDPARIMVMGDSGGGCLAAATALLARDRGQVGLRAQILVYPMLDLRTGGADAPSDDPTTGEFVWTRAQNRHAWSVVRGALADDDPQLGYLSPAFMRDLSGLPATFIVTGALDLFRDEDVTFAQRLWKAAVPTELVVYASAVHGFDLLPSPLATRVRHDVVAAVRRFL</sequence>
<dbReference type="AlphaFoldDB" id="G2I405"/>
<dbReference type="Gene3D" id="3.40.50.1820">
    <property type="entry name" value="alpha/beta hydrolase"/>
    <property type="match status" value="1"/>
</dbReference>
<evidence type="ECO:0000313" key="3">
    <source>
        <dbReference type="EMBL" id="BAK82852.1"/>
    </source>
</evidence>
<name>G2I405_KOMMN</name>
<dbReference type="EMBL" id="AP012159">
    <property type="protein sequence ID" value="BAK82852.1"/>
    <property type="molecule type" value="Genomic_DNA"/>
</dbReference>
<proteinExistence type="predicted"/>
<evidence type="ECO:0000256" key="1">
    <source>
        <dbReference type="ARBA" id="ARBA00022801"/>
    </source>
</evidence>
<gene>
    <name evidence="3" type="ordered locus">GLX_04400</name>
</gene>
<feature type="domain" description="Alpha/beta hydrolase fold-3" evidence="2">
    <location>
        <begin position="98"/>
        <end position="308"/>
    </location>
</feature>
<accession>G2I405</accession>
<dbReference type="PANTHER" id="PTHR48081:SF8">
    <property type="entry name" value="ALPHA_BETA HYDROLASE FOLD-3 DOMAIN-CONTAINING PROTEIN-RELATED"/>
    <property type="match status" value="1"/>
</dbReference>
<evidence type="ECO:0000313" key="4">
    <source>
        <dbReference type="Proteomes" id="UP000009044"/>
    </source>
</evidence>
<keyword evidence="1" id="KW-0378">Hydrolase</keyword>
<dbReference type="InterPro" id="IPR050300">
    <property type="entry name" value="GDXG_lipolytic_enzyme"/>
</dbReference>
<dbReference type="Pfam" id="PF07859">
    <property type="entry name" value="Abhydrolase_3"/>
    <property type="match status" value="1"/>
</dbReference>
<evidence type="ECO:0000259" key="2">
    <source>
        <dbReference type="Pfam" id="PF07859"/>
    </source>
</evidence>
<dbReference type="KEGG" id="gxy:GLX_04400"/>
<dbReference type="InterPro" id="IPR029058">
    <property type="entry name" value="AB_hydrolase_fold"/>
</dbReference>
<dbReference type="SUPFAM" id="SSF53474">
    <property type="entry name" value="alpha/beta-Hydrolases"/>
    <property type="match status" value="1"/>
</dbReference>
<dbReference type="STRING" id="634177.GLX_04400"/>
<dbReference type="GO" id="GO:0016787">
    <property type="term" value="F:hydrolase activity"/>
    <property type="evidence" value="ECO:0007669"/>
    <property type="project" value="UniProtKB-KW"/>
</dbReference>
<dbReference type="Proteomes" id="UP000009044">
    <property type="component" value="Chromosome"/>
</dbReference>
<dbReference type="eggNOG" id="COG0657">
    <property type="taxonomic scope" value="Bacteria"/>
</dbReference>
<dbReference type="InterPro" id="IPR013094">
    <property type="entry name" value="AB_hydrolase_3"/>
</dbReference>
<dbReference type="HOGENOM" id="CLU_012494_6_1_5"/>
<organism evidence="3 4">
    <name type="scientific">Komagataeibacter medellinensis (strain NBRC 3288 / BCRC 11682 / LMG 1693 / Kondo 51)</name>
    <name type="common">Gluconacetobacter medellinensis</name>
    <dbReference type="NCBI Taxonomy" id="634177"/>
    <lineage>
        <taxon>Bacteria</taxon>
        <taxon>Pseudomonadati</taxon>
        <taxon>Pseudomonadota</taxon>
        <taxon>Alphaproteobacteria</taxon>
        <taxon>Acetobacterales</taxon>
        <taxon>Acetobacteraceae</taxon>
        <taxon>Komagataeibacter</taxon>
    </lineage>
</organism>
<dbReference type="PANTHER" id="PTHR48081">
    <property type="entry name" value="AB HYDROLASE SUPERFAMILY PROTEIN C4A8.06C"/>
    <property type="match status" value="1"/>
</dbReference>
<dbReference type="PATRIC" id="fig|634177.7.peg.510"/>